<dbReference type="EC" id="3.4.11.21" evidence="4"/>
<dbReference type="NCBIfam" id="NF002759">
    <property type="entry name" value="PRK02813.1"/>
    <property type="match status" value="1"/>
</dbReference>
<evidence type="ECO:0000256" key="6">
    <source>
        <dbReference type="ARBA" id="ARBA00022670"/>
    </source>
</evidence>
<evidence type="ECO:0000256" key="9">
    <source>
        <dbReference type="ARBA" id="ARBA00022833"/>
    </source>
</evidence>
<evidence type="ECO:0000256" key="10">
    <source>
        <dbReference type="ARBA" id="ARBA00023049"/>
    </source>
</evidence>
<dbReference type="EMBL" id="NBCO01000001">
    <property type="protein sequence ID" value="ORC93452.1"/>
    <property type="molecule type" value="Genomic_DNA"/>
</dbReference>
<dbReference type="Pfam" id="PF02127">
    <property type="entry name" value="Peptidase_M18"/>
    <property type="match status" value="1"/>
</dbReference>
<dbReference type="InterPro" id="IPR023358">
    <property type="entry name" value="Peptidase_M18_dom2"/>
</dbReference>
<dbReference type="AlphaFoldDB" id="A0A1X0P949"/>
<dbReference type="Proteomes" id="UP000192257">
    <property type="component" value="Unassembled WGS sequence"/>
</dbReference>
<evidence type="ECO:0000256" key="11">
    <source>
        <dbReference type="RuleBase" id="RU004386"/>
    </source>
</evidence>
<keyword evidence="10 11" id="KW-0482">Metalloprotease</keyword>
<dbReference type="SUPFAM" id="SSF53187">
    <property type="entry name" value="Zn-dependent exopeptidases"/>
    <property type="match status" value="1"/>
</dbReference>
<dbReference type="Gene3D" id="3.40.630.10">
    <property type="entry name" value="Zn peptidases"/>
    <property type="match status" value="1"/>
</dbReference>
<dbReference type="RefSeq" id="XP_028887518.1">
    <property type="nucleotide sequence ID" value="XM_029021010.1"/>
</dbReference>
<reference evidence="12 13" key="1">
    <citation type="submission" date="2017-03" db="EMBL/GenBank/DDBJ databases">
        <title>An alternative strategy for trypanosome survival in the mammalian bloodstream revealed through genome and transcriptome analysis of the ubiquitous bovine parasite Trypanosoma (Megatrypanum) theileri.</title>
        <authorList>
            <person name="Kelly S."/>
            <person name="Ivens A."/>
            <person name="Mott A."/>
            <person name="O'Neill E."/>
            <person name="Emms D."/>
            <person name="Macleod O."/>
            <person name="Voorheis P."/>
            <person name="Matthews J."/>
            <person name="Matthews K."/>
            <person name="Carrington M."/>
        </authorList>
    </citation>
    <scope>NUCLEOTIDE SEQUENCE [LARGE SCALE GENOMIC DNA]</scope>
    <source>
        <strain evidence="12">Edinburgh</strain>
    </source>
</reference>
<keyword evidence="8 11" id="KW-0378">Hydrolase</keyword>
<comment type="cofactor">
    <cofactor evidence="2">
        <name>Zn(2+)</name>
        <dbReference type="ChEBI" id="CHEBI:29105"/>
    </cofactor>
</comment>
<dbReference type="GeneID" id="39980790"/>
<evidence type="ECO:0000256" key="1">
    <source>
        <dbReference type="ARBA" id="ARBA00001335"/>
    </source>
</evidence>
<dbReference type="GO" id="GO:0005737">
    <property type="term" value="C:cytoplasm"/>
    <property type="evidence" value="ECO:0007669"/>
    <property type="project" value="UniProtKB-ARBA"/>
</dbReference>
<comment type="catalytic activity">
    <reaction evidence="1">
        <text>Release of an N-terminal aspartate or glutamate from a peptide, with a preference for aspartate.</text>
        <dbReference type="EC" id="3.4.11.21"/>
    </reaction>
</comment>
<evidence type="ECO:0000256" key="2">
    <source>
        <dbReference type="ARBA" id="ARBA00001947"/>
    </source>
</evidence>
<dbReference type="GO" id="GO:0004177">
    <property type="term" value="F:aminopeptidase activity"/>
    <property type="evidence" value="ECO:0007669"/>
    <property type="project" value="UniProtKB-KW"/>
</dbReference>
<evidence type="ECO:0000256" key="5">
    <source>
        <dbReference type="ARBA" id="ARBA00022438"/>
    </source>
</evidence>
<evidence type="ECO:0000256" key="8">
    <source>
        <dbReference type="ARBA" id="ARBA00022801"/>
    </source>
</evidence>
<dbReference type="GO" id="GO:0008237">
    <property type="term" value="F:metallopeptidase activity"/>
    <property type="evidence" value="ECO:0007669"/>
    <property type="project" value="UniProtKB-KW"/>
</dbReference>
<accession>A0A1X0P949</accession>
<dbReference type="STRING" id="67003.A0A1X0P949"/>
<gene>
    <name evidence="12" type="ORF">TM35_000013290</name>
</gene>
<dbReference type="PANTHER" id="PTHR28570:SF3">
    <property type="entry name" value="ASPARTYL AMINOPEPTIDASE"/>
    <property type="match status" value="1"/>
</dbReference>
<dbReference type="GO" id="GO:0006508">
    <property type="term" value="P:proteolysis"/>
    <property type="evidence" value="ECO:0007669"/>
    <property type="project" value="UniProtKB-KW"/>
</dbReference>
<keyword evidence="6 11" id="KW-0645">Protease</keyword>
<dbReference type="GO" id="GO:0008270">
    <property type="term" value="F:zinc ion binding"/>
    <property type="evidence" value="ECO:0007669"/>
    <property type="project" value="InterPro"/>
</dbReference>
<dbReference type="InterPro" id="IPR001948">
    <property type="entry name" value="Peptidase_M18"/>
</dbReference>
<keyword evidence="9 11" id="KW-0862">Zinc</keyword>
<organism evidence="12 13">
    <name type="scientific">Trypanosoma theileri</name>
    <dbReference type="NCBI Taxonomy" id="67003"/>
    <lineage>
        <taxon>Eukaryota</taxon>
        <taxon>Discoba</taxon>
        <taxon>Euglenozoa</taxon>
        <taxon>Kinetoplastea</taxon>
        <taxon>Metakinetoplastina</taxon>
        <taxon>Trypanosomatida</taxon>
        <taxon>Trypanosomatidae</taxon>
        <taxon>Trypanosoma</taxon>
    </lineage>
</organism>
<evidence type="ECO:0000313" key="13">
    <source>
        <dbReference type="Proteomes" id="UP000192257"/>
    </source>
</evidence>
<dbReference type="PANTHER" id="PTHR28570">
    <property type="entry name" value="ASPARTYL AMINOPEPTIDASE"/>
    <property type="match status" value="1"/>
</dbReference>
<protein>
    <recommendedName>
        <fullName evidence="4">aspartyl aminopeptidase</fullName>
        <ecNumber evidence="4">3.4.11.21</ecNumber>
    </recommendedName>
</protein>
<dbReference type="OrthoDB" id="9880441at2759"/>
<keyword evidence="7 11" id="KW-0479">Metal-binding</keyword>
<comment type="similarity">
    <text evidence="3 11">Belongs to the peptidase M18 family.</text>
</comment>
<dbReference type="Gene3D" id="2.30.250.10">
    <property type="entry name" value="Aminopeptidase i, Domain 2"/>
    <property type="match status" value="1"/>
</dbReference>
<evidence type="ECO:0000256" key="3">
    <source>
        <dbReference type="ARBA" id="ARBA00008290"/>
    </source>
</evidence>
<proteinExistence type="inferred from homology"/>
<evidence type="ECO:0000313" key="12">
    <source>
        <dbReference type="EMBL" id="ORC93452.1"/>
    </source>
</evidence>
<dbReference type="FunFam" id="2.30.250.10:FF:000001">
    <property type="entry name" value="Aspartyl aminopeptidase 1"/>
    <property type="match status" value="1"/>
</dbReference>
<dbReference type="CDD" id="cd05658">
    <property type="entry name" value="M18_DAP"/>
    <property type="match status" value="1"/>
</dbReference>
<keyword evidence="5 11" id="KW-0031">Aminopeptidase</keyword>
<evidence type="ECO:0000256" key="7">
    <source>
        <dbReference type="ARBA" id="ARBA00022723"/>
    </source>
</evidence>
<dbReference type="SUPFAM" id="SSF101821">
    <property type="entry name" value="Aminopeptidase/glucanase lid domain"/>
    <property type="match status" value="1"/>
</dbReference>
<evidence type="ECO:0000256" key="4">
    <source>
        <dbReference type="ARBA" id="ARBA00011965"/>
    </source>
</evidence>
<name>A0A1X0P949_9TRYP</name>
<dbReference type="PRINTS" id="PR00932">
    <property type="entry name" value="AMINO1PTASE"/>
</dbReference>
<dbReference type="VEuPathDB" id="TriTrypDB:TM35_000013290"/>
<sequence length="451" mass="49399">MSSTGLPISGDLAREFVEFVNRACTPFHAVEVLSSWLLASGYNRLLEGQEWPNFSRGGKYFVTRNDSSLVAFSVGHKFDPVNGVKIVGAHTDSPNFSLKPRTKVDKGEYQGVGVQCYGGGLWHTWFDRDLTIAGRVFFSSSNLEKRLVNLEKPIMRIPSLAIHLQSASEREAFAPNKEKHLVPIIATQLSASQKGDNDKNNCTHLLKLLSEKVGCAPEDIVDYDLSVIDTQEATIGGISDEFIFAPRLDNLISCFCGIKALLKSDESLESEDMIRMVCLFDNEEVGSSTSQGAGGTLVPDLIEHIMNSKALRSTIVANSFLLSVDGAHALHPNYKDKHEDNHRPLLHHGPVIKYNANMRYATNGATAAVIKSIAKKAAVPLQEFCVKNDSPCGSTIGPILSSLSGIQTVDIGNPMLSMHSVREMCGTADIFHLTNLIEAFFKEYKRGMIPS</sequence>
<keyword evidence="13" id="KW-1185">Reference proteome</keyword>
<comment type="caution">
    <text evidence="12">The sequence shown here is derived from an EMBL/GenBank/DDBJ whole genome shotgun (WGS) entry which is preliminary data.</text>
</comment>